<keyword evidence="6" id="KW-0067">ATP-binding</keyword>
<dbReference type="PROSITE" id="PS51192">
    <property type="entry name" value="HELICASE_ATP_BIND_1"/>
    <property type="match status" value="1"/>
</dbReference>
<keyword evidence="6" id="KW-0547">Nucleotide-binding</keyword>
<reference evidence="6 7" key="1">
    <citation type="submission" date="2016-11" db="EMBL/GenBank/DDBJ databases">
        <authorList>
            <person name="Jaros S."/>
            <person name="Januszkiewicz K."/>
            <person name="Wedrychowicz H."/>
        </authorList>
    </citation>
    <scope>NUCLEOTIDE SEQUENCE [LARGE SCALE GENOMIC DNA]</scope>
    <source>
        <strain evidence="6 7">DSM 21758</strain>
    </source>
</reference>
<evidence type="ECO:0000259" key="5">
    <source>
        <dbReference type="PROSITE" id="PS51194"/>
    </source>
</evidence>
<evidence type="ECO:0000313" key="7">
    <source>
        <dbReference type="Proteomes" id="UP000184310"/>
    </source>
</evidence>
<sequence>MSGKDVVNLVEQQGRLSVLREGEKVLASDLITHMDYEIEDKCLVTDAWVLSEDLFSEYEVSLVVDLGVKRIKLSSCTCDEYEKHSIKNNTYCCKHIMATALKVAKQLGNFKNTNEKPSLSKNIEPIEEKGESLLKDILFEKKQRENLKYEIIVKRNKQGYLGEIKIGIDKLYIVKDIREFIHCYTYGEDLNLGKGFCYNSWKYKMPVRLKEIITFINSLKETEDIGERIFELNKQGLINGKNFVIVQSRLKDFFSILEGDKVSLELEFGKYKDVKIEKENMNLLFGIDEKKNNVVLTYKGSVPKPLNTKGDVYLFSNKLYLLDYKRAIDYKKLLKALDKDKKIYFSKDNLNVVLNYLVPIIRNINSEVEITSKIKKKLIKEDLKVELYFDIDKQKNISLDIKLVYGDYKIGLNETTVNKPILRDMTKEDNLMNYVYSLGFEESYDKLYFTGSDEKVYDFLTQDIITLKEYGEVFYSQSFKNIKLNRNISPKFKIKSKGRNYFEFSYDLDGIDKIEVNDILEAFKNEKKFYKLKDGDLLNLQDKNIYNFLDALDNVTYGNDVNKESLNITAEKAVYLSSIAEEENLNIEGDLQDINKIKEKLKNLNYEEIVSPKNLKADLREYQKLGFKWFKTLSHLGFGGILGDEMGLGKTLQAISFISNEKDKNTLIVAPTSLIYNWEAEFKKFSPNTNILVVNGNKQFRNEVIKNYKNYDVIITSYNLLRIDFDLYKDLNFHNFFIDEAQNIKNPTSNISKLVKEINAESKFALTGTPIENSILELWSIFDFILPGYLYSEKNFMNRFGNNIRKDKNMIVELNKMIKPFILRRLKTEVIKELPPKIEKKLIIDMSEEQKKVYAVYVNEAKAVIEQSIKEEGLAKSKFKILSHLTKLRQLCLDPSLVMEDYKGESAKFEALRELLTQSLQAGHKILVFSQFTSVLSKLKIILNEEKIKYSYLDGTTKAEDRIRLVNEFNEGENAVFLISLKAGGTGLNLTSADVVIHFDPWWNPAVEDQATDRAHRFGQKNVVEVIKLIAKGSVEEKIIELQEEKKEIINLVLNESIQGTEGFKNFSEKDILDIFN</sequence>
<evidence type="ECO:0000259" key="4">
    <source>
        <dbReference type="PROSITE" id="PS51192"/>
    </source>
</evidence>
<dbReference type="GO" id="GO:0005524">
    <property type="term" value="F:ATP binding"/>
    <property type="evidence" value="ECO:0007669"/>
    <property type="project" value="InterPro"/>
</dbReference>
<dbReference type="Pfam" id="PF08455">
    <property type="entry name" value="SNF2_assoc"/>
    <property type="match status" value="1"/>
</dbReference>
<accession>A0A1M6LN59</accession>
<dbReference type="EMBL" id="FQZB01000010">
    <property type="protein sequence ID" value="SHJ72552.1"/>
    <property type="molecule type" value="Genomic_DNA"/>
</dbReference>
<evidence type="ECO:0000259" key="3">
    <source>
        <dbReference type="PROSITE" id="PS50966"/>
    </source>
</evidence>
<dbReference type="InterPro" id="IPR000330">
    <property type="entry name" value="SNF2_N"/>
</dbReference>
<dbReference type="PROSITE" id="PS50966">
    <property type="entry name" value="ZF_SWIM"/>
    <property type="match status" value="1"/>
</dbReference>
<name>A0A1M6LN59_9CLOT</name>
<dbReference type="InterPro" id="IPR014001">
    <property type="entry name" value="Helicase_ATP-bd"/>
</dbReference>
<dbReference type="InterPro" id="IPR049730">
    <property type="entry name" value="SNF2/RAD54-like_C"/>
</dbReference>
<dbReference type="InterPro" id="IPR007527">
    <property type="entry name" value="Znf_SWIM"/>
</dbReference>
<dbReference type="Gene3D" id="3.40.50.300">
    <property type="entry name" value="P-loop containing nucleotide triphosphate hydrolases"/>
    <property type="match status" value="1"/>
</dbReference>
<dbReference type="GO" id="GO:0016787">
    <property type="term" value="F:hydrolase activity"/>
    <property type="evidence" value="ECO:0007669"/>
    <property type="project" value="UniProtKB-KW"/>
</dbReference>
<dbReference type="STRING" id="1121302.SAMN02745163_02435"/>
<dbReference type="PANTHER" id="PTHR10799">
    <property type="entry name" value="SNF2/RAD54 HELICASE FAMILY"/>
    <property type="match status" value="1"/>
</dbReference>
<dbReference type="RefSeq" id="WP_072987812.1">
    <property type="nucleotide sequence ID" value="NZ_FQZB01000010.1"/>
</dbReference>
<dbReference type="Proteomes" id="UP000184310">
    <property type="component" value="Unassembled WGS sequence"/>
</dbReference>
<dbReference type="Pfam" id="PF00271">
    <property type="entry name" value="Helicase_C"/>
    <property type="match status" value="1"/>
</dbReference>
<dbReference type="SMART" id="SM00487">
    <property type="entry name" value="DEXDc"/>
    <property type="match status" value="1"/>
</dbReference>
<dbReference type="AlphaFoldDB" id="A0A1M6LN59"/>
<keyword evidence="2" id="KW-0863">Zinc-finger</keyword>
<evidence type="ECO:0000256" key="2">
    <source>
        <dbReference type="PROSITE-ProRule" id="PRU00325"/>
    </source>
</evidence>
<feature type="domain" description="Helicase ATP-binding" evidence="4">
    <location>
        <begin position="631"/>
        <end position="788"/>
    </location>
</feature>
<dbReference type="Pfam" id="PF04434">
    <property type="entry name" value="SWIM"/>
    <property type="match status" value="1"/>
</dbReference>
<dbReference type="InterPro" id="IPR001650">
    <property type="entry name" value="Helicase_C-like"/>
</dbReference>
<gene>
    <name evidence="6" type="ORF">SAMN02745163_02435</name>
</gene>
<protein>
    <submittedName>
        <fullName evidence="6">Superfamily II DNA or RNA helicase, SNF2 family</fullName>
    </submittedName>
</protein>
<keyword evidence="6" id="KW-0347">Helicase</keyword>
<dbReference type="PROSITE" id="PS51194">
    <property type="entry name" value="HELICASE_CTER"/>
    <property type="match status" value="1"/>
</dbReference>
<dbReference type="SMART" id="SM00490">
    <property type="entry name" value="HELICc"/>
    <property type="match status" value="1"/>
</dbReference>
<feature type="domain" description="SWIM-type" evidence="3">
    <location>
        <begin position="58"/>
        <end position="104"/>
    </location>
</feature>
<keyword evidence="1" id="KW-0378">Hydrolase</keyword>
<dbReference type="OrthoDB" id="9760715at2"/>
<keyword evidence="7" id="KW-1185">Reference proteome</keyword>
<evidence type="ECO:0000313" key="6">
    <source>
        <dbReference type="EMBL" id="SHJ72552.1"/>
    </source>
</evidence>
<dbReference type="SUPFAM" id="SSF52540">
    <property type="entry name" value="P-loop containing nucleoside triphosphate hydrolases"/>
    <property type="match status" value="2"/>
</dbReference>
<dbReference type="InterPro" id="IPR027417">
    <property type="entry name" value="P-loop_NTPase"/>
</dbReference>
<dbReference type="Gene3D" id="3.40.50.10810">
    <property type="entry name" value="Tandem AAA-ATPase domain"/>
    <property type="match status" value="1"/>
</dbReference>
<dbReference type="Pfam" id="PF00176">
    <property type="entry name" value="SNF2-rel_dom"/>
    <property type="match status" value="1"/>
</dbReference>
<proteinExistence type="predicted"/>
<dbReference type="InterPro" id="IPR038718">
    <property type="entry name" value="SNF2-like_sf"/>
</dbReference>
<keyword evidence="2" id="KW-0862">Zinc</keyword>
<keyword evidence="2" id="KW-0479">Metal-binding</keyword>
<feature type="domain" description="Helicase C-terminal" evidence="5">
    <location>
        <begin position="911"/>
        <end position="1058"/>
    </location>
</feature>
<dbReference type="CDD" id="cd18012">
    <property type="entry name" value="DEXQc_arch_SWI2_SNF2"/>
    <property type="match status" value="1"/>
</dbReference>
<dbReference type="InterPro" id="IPR013663">
    <property type="entry name" value="Helicase_SWF/SNF/SWI_bac"/>
</dbReference>
<dbReference type="CDD" id="cd18793">
    <property type="entry name" value="SF2_C_SNF"/>
    <property type="match status" value="1"/>
</dbReference>
<evidence type="ECO:0000256" key="1">
    <source>
        <dbReference type="ARBA" id="ARBA00022801"/>
    </source>
</evidence>
<dbReference type="GO" id="GO:0008270">
    <property type="term" value="F:zinc ion binding"/>
    <property type="evidence" value="ECO:0007669"/>
    <property type="project" value="UniProtKB-KW"/>
</dbReference>
<organism evidence="6 7">
    <name type="scientific">Clostridium cavendishii DSM 21758</name>
    <dbReference type="NCBI Taxonomy" id="1121302"/>
    <lineage>
        <taxon>Bacteria</taxon>
        <taxon>Bacillati</taxon>
        <taxon>Bacillota</taxon>
        <taxon>Clostridia</taxon>
        <taxon>Eubacteriales</taxon>
        <taxon>Clostridiaceae</taxon>
        <taxon>Clostridium</taxon>
    </lineage>
</organism>
<dbReference type="GO" id="GO:0004386">
    <property type="term" value="F:helicase activity"/>
    <property type="evidence" value="ECO:0007669"/>
    <property type="project" value="UniProtKB-KW"/>
</dbReference>